<feature type="region of interest" description="Disordered" evidence="1">
    <location>
        <begin position="129"/>
        <end position="215"/>
    </location>
</feature>
<gene>
    <name evidence="2" type="ORF">E3202_08055</name>
</gene>
<dbReference type="EMBL" id="SORZ01000002">
    <property type="protein sequence ID" value="TPW34430.1"/>
    <property type="molecule type" value="Genomic_DNA"/>
</dbReference>
<name>A0A506UM52_9PROT</name>
<accession>A0A506UM52</accession>
<feature type="compositionally biased region" description="Pro residues" evidence="1">
    <location>
        <begin position="151"/>
        <end position="166"/>
    </location>
</feature>
<dbReference type="RefSeq" id="WP_165601012.1">
    <property type="nucleotide sequence ID" value="NZ_SORZ01000002.1"/>
</dbReference>
<evidence type="ECO:0000313" key="3">
    <source>
        <dbReference type="Proteomes" id="UP000315037"/>
    </source>
</evidence>
<protein>
    <submittedName>
        <fullName evidence="2">Uncharacterized protein</fullName>
    </submittedName>
</protein>
<dbReference type="AlphaFoldDB" id="A0A506UM52"/>
<feature type="compositionally biased region" description="Basic and acidic residues" evidence="1">
    <location>
        <begin position="194"/>
        <end position="215"/>
    </location>
</feature>
<evidence type="ECO:0000256" key="1">
    <source>
        <dbReference type="SAM" id="MobiDB-lite"/>
    </source>
</evidence>
<proteinExistence type="predicted"/>
<evidence type="ECO:0000313" key="2">
    <source>
        <dbReference type="EMBL" id="TPW34430.1"/>
    </source>
</evidence>
<dbReference type="Proteomes" id="UP000315037">
    <property type="component" value="Unassembled WGS sequence"/>
</dbReference>
<keyword evidence="3" id="KW-1185">Reference proteome</keyword>
<reference evidence="2 3" key="1">
    <citation type="submission" date="2019-03" db="EMBL/GenBank/DDBJ databases">
        <title>The complete genome sequence of Neokomagataea sp. Jb2 NBRC113641.</title>
        <authorList>
            <person name="Chua K.-O."/>
            <person name="Chan K.-G."/>
            <person name="See-Too W.-S."/>
        </authorList>
    </citation>
    <scope>NUCLEOTIDE SEQUENCE [LARGE SCALE GENOMIC DNA]</scope>
    <source>
        <strain evidence="2 3">Jb2</strain>
    </source>
</reference>
<organism evidence="2 3">
    <name type="scientific">Oecophyllibacter saccharovorans</name>
    <dbReference type="NCBI Taxonomy" id="2558360"/>
    <lineage>
        <taxon>Bacteria</taxon>
        <taxon>Pseudomonadati</taxon>
        <taxon>Pseudomonadota</taxon>
        <taxon>Alphaproteobacteria</taxon>
        <taxon>Acetobacterales</taxon>
        <taxon>Acetobacteraceae</taxon>
        <taxon>Oecophyllibacter</taxon>
    </lineage>
</organism>
<sequence length="215" mass="23493">MSSGADNESTRTPMRWEFASYMFNGERKTLPFPKGEAEERGILNLLATIIDLDTLQEVLGHVLKCTVCGQEISHPITTTANPTYLPTRKEGEFAIETRTFSCTNCGNILSFFPDRLQEIRDSLGVTPVKISDAPPAAPYSLPGQDATQQPPQAPTQQPPTQQPATPPAGQAPTQPPKPFLEKAFQGLLKTLGLHKGDPKDDQKDDRKGNEPGARK</sequence>
<comment type="caution">
    <text evidence="2">The sequence shown here is derived from an EMBL/GenBank/DDBJ whole genome shotgun (WGS) entry which is preliminary data.</text>
</comment>